<dbReference type="Proteomes" id="UP000767291">
    <property type="component" value="Unassembled WGS sequence"/>
</dbReference>
<organism evidence="1 2">
    <name type="scientific">Metaclostridioides mangenotii</name>
    <dbReference type="NCBI Taxonomy" id="1540"/>
    <lineage>
        <taxon>Bacteria</taxon>
        <taxon>Bacillati</taxon>
        <taxon>Bacillota</taxon>
        <taxon>Clostridia</taxon>
        <taxon>Peptostreptococcales</taxon>
        <taxon>Peptostreptococcaceae</taxon>
        <taxon>Metaclostridioides</taxon>
    </lineage>
</organism>
<dbReference type="RefSeq" id="WP_209456826.1">
    <property type="nucleotide sequence ID" value="NZ_BAAACS010000012.1"/>
</dbReference>
<dbReference type="EMBL" id="JAGGJX010000003">
    <property type="protein sequence ID" value="MBP1855381.1"/>
    <property type="molecule type" value="Genomic_DNA"/>
</dbReference>
<proteinExistence type="predicted"/>
<gene>
    <name evidence="1" type="ORF">J2Z43_001776</name>
</gene>
<evidence type="ECO:0000313" key="2">
    <source>
        <dbReference type="Proteomes" id="UP000767291"/>
    </source>
</evidence>
<evidence type="ECO:0000313" key="1">
    <source>
        <dbReference type="EMBL" id="MBP1855381.1"/>
    </source>
</evidence>
<accession>A0ABS4EBV5</accession>
<comment type="caution">
    <text evidence="1">The sequence shown here is derived from an EMBL/GenBank/DDBJ whole genome shotgun (WGS) entry which is preliminary data.</text>
</comment>
<reference evidence="1 2" key="1">
    <citation type="submission" date="2021-03" db="EMBL/GenBank/DDBJ databases">
        <title>Genomic Encyclopedia of Type Strains, Phase IV (KMG-IV): sequencing the most valuable type-strain genomes for metagenomic binning, comparative biology and taxonomic classification.</title>
        <authorList>
            <person name="Goeker M."/>
        </authorList>
    </citation>
    <scope>NUCLEOTIDE SEQUENCE [LARGE SCALE GENOMIC DNA]</scope>
    <source>
        <strain evidence="1 2">DSM 1289</strain>
    </source>
</reference>
<sequence>MQTKTIINVKQIEDRTPIGEGSKVRVVHPSVGGFDAMVVRIEGEYFLVKMDDAKYLQITSNSLYVNGTTSSGAVITTVYKKCEINLEG</sequence>
<name>A0ABS4EBV5_9FIRM</name>
<protein>
    <submittedName>
        <fullName evidence="1">Uncharacterized protein</fullName>
    </submittedName>
</protein>
<keyword evidence="2" id="KW-1185">Reference proteome</keyword>